<dbReference type="HOGENOM" id="CLU_1166593_0_0_1"/>
<organism evidence="1 2">
    <name type="scientific">Uncinula necator</name>
    <name type="common">Grape powdery mildew</name>
    <dbReference type="NCBI Taxonomy" id="52586"/>
    <lineage>
        <taxon>Eukaryota</taxon>
        <taxon>Fungi</taxon>
        <taxon>Dikarya</taxon>
        <taxon>Ascomycota</taxon>
        <taxon>Pezizomycotina</taxon>
        <taxon>Leotiomycetes</taxon>
        <taxon>Erysiphales</taxon>
        <taxon>Erysiphaceae</taxon>
        <taxon>Erysiphe</taxon>
    </lineage>
</organism>
<dbReference type="Proteomes" id="UP000030854">
    <property type="component" value="Unassembled WGS sequence"/>
</dbReference>
<keyword evidence="2" id="KW-1185">Reference proteome</keyword>
<evidence type="ECO:0000313" key="2">
    <source>
        <dbReference type="Proteomes" id="UP000030854"/>
    </source>
</evidence>
<accession>A0A0B1NXG7</accession>
<proteinExistence type="predicted"/>
<comment type="caution">
    <text evidence="1">The sequence shown here is derived from an EMBL/GenBank/DDBJ whole genome shotgun (WGS) entry which is preliminary data.</text>
</comment>
<evidence type="ECO:0000313" key="1">
    <source>
        <dbReference type="EMBL" id="KHJ30673.1"/>
    </source>
</evidence>
<evidence type="ECO:0008006" key="3">
    <source>
        <dbReference type="Google" id="ProtNLM"/>
    </source>
</evidence>
<dbReference type="AlphaFoldDB" id="A0A0B1NXG7"/>
<sequence length="238" mass="27146">MLKSAPARVVAREAGSSTDLDTSYAIEHLEYILSAEFQEQIVVPKNAQKAKDDGLKHIDSESEMSLGTDEFRLDFQRAGAGIAWKKLIDQRGYRKVYLGKNKEVLDAELYAADQALDVAIRRGQPRAIIDPNLKEYGITSYIHWIIGNSGIEENKKANQTAKDAARVAIHCKKKFTSLFNIAMLITERKWKEVRIWFREEYRKRSPTSRATYKLLLDNNNMDKVVADSWKALASRYSS</sequence>
<reference evidence="1 2" key="1">
    <citation type="journal article" date="2014" name="BMC Genomics">
        <title>Adaptive genomic structural variation in the grape powdery mildew pathogen, Erysiphe necator.</title>
        <authorList>
            <person name="Jones L."/>
            <person name="Riaz S."/>
            <person name="Morales-Cruz A."/>
            <person name="Amrine K.C."/>
            <person name="McGuire B."/>
            <person name="Gubler W.D."/>
            <person name="Walker M.A."/>
            <person name="Cantu D."/>
        </authorList>
    </citation>
    <scope>NUCLEOTIDE SEQUENCE [LARGE SCALE GENOMIC DNA]</scope>
    <source>
        <strain evidence="2">c</strain>
    </source>
</reference>
<protein>
    <recommendedName>
        <fullName evidence="3">RNase H type-1 domain-containing protein</fullName>
    </recommendedName>
</protein>
<name>A0A0B1NXG7_UNCNE</name>
<gene>
    <name evidence="1" type="ORF">EV44_g3451</name>
</gene>
<dbReference type="EMBL" id="JNVN01003779">
    <property type="protein sequence ID" value="KHJ30673.1"/>
    <property type="molecule type" value="Genomic_DNA"/>
</dbReference>